<proteinExistence type="inferred from homology"/>
<protein>
    <submittedName>
        <fullName evidence="9">ATP synthase CF1 delta subunit</fullName>
    </submittedName>
</protein>
<dbReference type="AlphaFoldDB" id="A0A3G2QZK0"/>
<dbReference type="GeneID" id="38571864"/>
<evidence type="ECO:0000313" key="9">
    <source>
        <dbReference type="EMBL" id="AYO28514.1"/>
    </source>
</evidence>
<keyword evidence="5" id="KW-0406">Ion transport</keyword>
<keyword evidence="7" id="KW-0472">Membrane</keyword>
<dbReference type="PANTHER" id="PTHR11910">
    <property type="entry name" value="ATP SYNTHASE DELTA CHAIN"/>
    <property type="match status" value="1"/>
</dbReference>
<dbReference type="InterPro" id="IPR000711">
    <property type="entry name" value="ATPase_OSCP/dsu"/>
</dbReference>
<dbReference type="GO" id="GO:0046933">
    <property type="term" value="F:proton-transporting ATP synthase activity, rotational mechanism"/>
    <property type="evidence" value="ECO:0007669"/>
    <property type="project" value="InterPro"/>
</dbReference>
<dbReference type="NCBIfam" id="TIGR01145">
    <property type="entry name" value="ATP_synt_delta"/>
    <property type="match status" value="1"/>
</dbReference>
<evidence type="ECO:0000256" key="2">
    <source>
        <dbReference type="ARBA" id="ARBA00007046"/>
    </source>
</evidence>
<evidence type="ECO:0000256" key="6">
    <source>
        <dbReference type="ARBA" id="ARBA00023078"/>
    </source>
</evidence>
<accession>A0A3G2QZK0</accession>
<evidence type="ECO:0000256" key="8">
    <source>
        <dbReference type="ARBA" id="ARBA00023310"/>
    </source>
</evidence>
<dbReference type="InterPro" id="IPR026015">
    <property type="entry name" value="ATP_synth_OSCP/delta_N_sf"/>
</dbReference>
<organism evidence="9">
    <name type="scientific">Mallomonas splendens</name>
    <dbReference type="NCBI Taxonomy" id="52552"/>
    <lineage>
        <taxon>Eukaryota</taxon>
        <taxon>Sar</taxon>
        <taxon>Stramenopiles</taxon>
        <taxon>Ochrophyta</taxon>
        <taxon>Synurophyceae</taxon>
        <taxon>Synurales</taxon>
        <taxon>Mallomonadaceae</taxon>
        <taxon>Mallomonas</taxon>
    </lineage>
</organism>
<keyword evidence="9" id="KW-0934">Plastid</keyword>
<name>A0A3G2QZK0_9STRA</name>
<evidence type="ECO:0000256" key="5">
    <source>
        <dbReference type="ARBA" id="ARBA00023065"/>
    </source>
</evidence>
<dbReference type="RefSeq" id="YP_009545360.1">
    <property type="nucleotide sequence ID" value="NC_040135.1"/>
</dbReference>
<evidence type="ECO:0000256" key="4">
    <source>
        <dbReference type="ARBA" id="ARBA00022781"/>
    </source>
</evidence>
<keyword evidence="3" id="KW-0813">Transport</keyword>
<sequence length="139" mass="15884">MVSSKKLSDFFQNPTYLEKQKLEILKTIFPGLTIPLKSFLKVLSERSHLYLIPAIAEEYSKIILDFQKCTIVKLSTANILQENSGNLLLNTLKNLTNSKTIILNVSYNPKLLGGIILEYKSTLIDLSILKEFTLFFREI</sequence>
<keyword evidence="4" id="KW-0375">Hydrogen ion transport</keyword>
<evidence type="ECO:0000256" key="3">
    <source>
        <dbReference type="ARBA" id="ARBA00022448"/>
    </source>
</evidence>
<comment type="similarity">
    <text evidence="2">Belongs to the ATPase delta chain family.</text>
</comment>
<geneLocation type="plastid" evidence="9"/>
<dbReference type="EMBL" id="MH795131">
    <property type="protein sequence ID" value="AYO28514.1"/>
    <property type="molecule type" value="Genomic_DNA"/>
</dbReference>
<evidence type="ECO:0000256" key="7">
    <source>
        <dbReference type="ARBA" id="ARBA00023136"/>
    </source>
</evidence>
<dbReference type="SUPFAM" id="SSF47928">
    <property type="entry name" value="N-terminal domain of the delta subunit of the F1F0-ATP synthase"/>
    <property type="match status" value="1"/>
</dbReference>
<dbReference type="PRINTS" id="PR00125">
    <property type="entry name" value="ATPASEDELTA"/>
</dbReference>
<keyword evidence="6" id="KW-0793">Thylakoid</keyword>
<evidence type="ECO:0000256" key="1">
    <source>
        <dbReference type="ARBA" id="ARBA00004370"/>
    </source>
</evidence>
<keyword evidence="8" id="KW-0066">ATP synthesis</keyword>
<gene>
    <name evidence="9" type="primary">atpD</name>
</gene>
<dbReference type="Gene3D" id="1.10.520.20">
    <property type="entry name" value="N-terminal domain of the delta subunit of the F1F0-ATP synthase"/>
    <property type="match status" value="1"/>
</dbReference>
<dbReference type="GO" id="GO:0016020">
    <property type="term" value="C:membrane"/>
    <property type="evidence" value="ECO:0007669"/>
    <property type="project" value="UniProtKB-SubCell"/>
</dbReference>
<dbReference type="Pfam" id="PF00213">
    <property type="entry name" value="OSCP"/>
    <property type="match status" value="1"/>
</dbReference>
<reference evidence="9" key="1">
    <citation type="submission" date="2018-08" db="EMBL/GenBank/DDBJ databases">
        <title>Comparative Plastid Genomics of Synurophyceae: Evolutionary Evidence of Lateral Gene Transfer and Inverted Repeat Dynamics.</title>
        <authorList>
            <person name="Kim J.I."/>
            <person name="Shin H."/>
            <person name="Skaloud P."/>
            <person name="Jung J."/>
            <person name="Yoon H.S."/>
            <person name="Archibald J.M."/>
            <person name="Shin W."/>
        </authorList>
    </citation>
    <scope>NUCLEOTIDE SEQUENCE</scope>
    <source>
        <strain evidence="9">CCMP1782</strain>
    </source>
</reference>
<comment type="subcellular location">
    <subcellularLocation>
        <location evidence="1">Membrane</location>
    </subcellularLocation>
</comment>